<evidence type="ECO:0000313" key="12">
    <source>
        <dbReference type="Proteomes" id="UP000694564"/>
    </source>
</evidence>
<evidence type="ECO:0000256" key="2">
    <source>
        <dbReference type="ARBA" id="ARBA00022527"/>
    </source>
</evidence>
<feature type="binding site" evidence="9">
    <location>
        <position position="48"/>
    </location>
    <ligand>
        <name>ATP</name>
        <dbReference type="ChEBI" id="CHEBI:30616"/>
    </ligand>
</feature>
<proteinExistence type="predicted"/>
<dbReference type="EC" id="2.7.11.1" evidence="1"/>
<evidence type="ECO:0000256" key="8">
    <source>
        <dbReference type="ARBA" id="ARBA00048679"/>
    </source>
</evidence>
<organism evidence="11 12">
    <name type="scientific">Sciurus vulgaris</name>
    <name type="common">Eurasian red squirrel</name>
    <dbReference type="NCBI Taxonomy" id="55149"/>
    <lineage>
        <taxon>Eukaryota</taxon>
        <taxon>Metazoa</taxon>
        <taxon>Chordata</taxon>
        <taxon>Craniata</taxon>
        <taxon>Vertebrata</taxon>
        <taxon>Euteleostomi</taxon>
        <taxon>Mammalia</taxon>
        <taxon>Eutheria</taxon>
        <taxon>Euarchontoglires</taxon>
        <taxon>Glires</taxon>
        <taxon>Rodentia</taxon>
        <taxon>Sciuromorpha</taxon>
        <taxon>Sciuridae</taxon>
        <taxon>Sciurinae</taxon>
        <taxon>Sciurini</taxon>
        <taxon>Sciurus</taxon>
    </lineage>
</organism>
<keyword evidence="12" id="KW-1185">Reference proteome</keyword>
<dbReference type="PROSITE" id="PS00107">
    <property type="entry name" value="PROTEIN_KINASE_ATP"/>
    <property type="match status" value="1"/>
</dbReference>
<evidence type="ECO:0000256" key="5">
    <source>
        <dbReference type="ARBA" id="ARBA00022777"/>
    </source>
</evidence>
<dbReference type="PANTHER" id="PTHR24346:SF30">
    <property type="entry name" value="MATERNAL EMBRYONIC LEUCINE ZIPPER KINASE"/>
    <property type="match status" value="1"/>
</dbReference>
<dbReference type="PANTHER" id="PTHR24346">
    <property type="entry name" value="MAP/MICROTUBULE AFFINITY-REGULATING KINASE"/>
    <property type="match status" value="1"/>
</dbReference>
<evidence type="ECO:0000259" key="10">
    <source>
        <dbReference type="PROSITE" id="PS50011"/>
    </source>
</evidence>
<keyword evidence="5" id="KW-0418">Kinase</keyword>
<keyword evidence="3" id="KW-0808">Transferase</keyword>
<evidence type="ECO:0000256" key="3">
    <source>
        <dbReference type="ARBA" id="ARBA00022679"/>
    </source>
</evidence>
<evidence type="ECO:0000256" key="7">
    <source>
        <dbReference type="ARBA" id="ARBA00047899"/>
    </source>
</evidence>
<dbReference type="Gene3D" id="1.10.510.10">
    <property type="entry name" value="Transferase(Phosphotransferase) domain 1"/>
    <property type="match status" value="1"/>
</dbReference>
<evidence type="ECO:0000313" key="11">
    <source>
        <dbReference type="Ensembl" id="ENSSVLP00005029218.1"/>
    </source>
</evidence>
<keyword evidence="2" id="KW-0723">Serine/threonine-protein kinase</keyword>
<dbReference type="GO" id="GO:0005524">
    <property type="term" value="F:ATP binding"/>
    <property type="evidence" value="ECO:0007669"/>
    <property type="project" value="UniProtKB-UniRule"/>
</dbReference>
<comment type="catalytic activity">
    <reaction evidence="7">
        <text>L-threonyl-[protein] + ATP = O-phospho-L-threonyl-[protein] + ADP + H(+)</text>
        <dbReference type="Rhea" id="RHEA:46608"/>
        <dbReference type="Rhea" id="RHEA-COMP:11060"/>
        <dbReference type="Rhea" id="RHEA-COMP:11605"/>
        <dbReference type="ChEBI" id="CHEBI:15378"/>
        <dbReference type="ChEBI" id="CHEBI:30013"/>
        <dbReference type="ChEBI" id="CHEBI:30616"/>
        <dbReference type="ChEBI" id="CHEBI:61977"/>
        <dbReference type="ChEBI" id="CHEBI:456216"/>
        <dbReference type="EC" id="2.7.11.1"/>
    </reaction>
</comment>
<keyword evidence="6 9" id="KW-0067">ATP-binding</keyword>
<dbReference type="PROSITE" id="PS50011">
    <property type="entry name" value="PROTEIN_KINASE_DOM"/>
    <property type="match status" value="1"/>
</dbReference>
<dbReference type="InterPro" id="IPR017441">
    <property type="entry name" value="Protein_kinase_ATP_BS"/>
</dbReference>
<dbReference type="InterPro" id="IPR000719">
    <property type="entry name" value="Prot_kinase_dom"/>
</dbReference>
<evidence type="ECO:0000256" key="1">
    <source>
        <dbReference type="ARBA" id="ARBA00012513"/>
    </source>
</evidence>
<protein>
    <recommendedName>
        <fullName evidence="1">non-specific serine/threonine protein kinase</fullName>
        <ecNumber evidence="1">2.7.11.1</ecNumber>
    </recommendedName>
</protein>
<dbReference type="GO" id="GO:0005737">
    <property type="term" value="C:cytoplasm"/>
    <property type="evidence" value="ECO:0007669"/>
    <property type="project" value="TreeGrafter"/>
</dbReference>
<sequence>MIASRCEWALSTSALTDHYCVLRPIGEGSFSQVVLARHLLTGVKVAVKVVPKTEGQEPVLREREWLMSLEHQNIIQLFQVIETARNMYLVMEYAPGGQLRLRIPREGGLPEVKVRRDSPPPLPARDLRDFSPGRLLLSRSSLPSQRCFLINICFPQMCNTMDVPMTSLKRKTGLK</sequence>
<dbReference type="GeneTree" id="ENSGT00940000154889"/>
<dbReference type="SUPFAM" id="SSF56112">
    <property type="entry name" value="Protein kinase-like (PK-like)"/>
    <property type="match status" value="1"/>
</dbReference>
<keyword evidence="4 9" id="KW-0547">Nucleotide-binding</keyword>
<dbReference type="Pfam" id="PF00069">
    <property type="entry name" value="Pkinase"/>
    <property type="match status" value="1"/>
</dbReference>
<dbReference type="AlphaFoldDB" id="A0A8D2DPF8"/>
<dbReference type="Ensembl" id="ENSSVLT00005032457.1">
    <property type="protein sequence ID" value="ENSSVLP00005029218.1"/>
    <property type="gene ID" value="ENSSVLG00005023074.1"/>
</dbReference>
<reference evidence="11" key="1">
    <citation type="submission" date="2025-08" db="UniProtKB">
        <authorList>
            <consortium name="Ensembl"/>
        </authorList>
    </citation>
    <scope>IDENTIFICATION</scope>
</reference>
<comment type="catalytic activity">
    <reaction evidence="8">
        <text>L-seryl-[protein] + ATP = O-phospho-L-seryl-[protein] + ADP + H(+)</text>
        <dbReference type="Rhea" id="RHEA:17989"/>
        <dbReference type="Rhea" id="RHEA-COMP:9863"/>
        <dbReference type="Rhea" id="RHEA-COMP:11604"/>
        <dbReference type="ChEBI" id="CHEBI:15378"/>
        <dbReference type="ChEBI" id="CHEBI:29999"/>
        <dbReference type="ChEBI" id="CHEBI:30616"/>
        <dbReference type="ChEBI" id="CHEBI:83421"/>
        <dbReference type="ChEBI" id="CHEBI:456216"/>
        <dbReference type="EC" id="2.7.11.1"/>
    </reaction>
</comment>
<reference evidence="11" key="2">
    <citation type="submission" date="2025-09" db="UniProtKB">
        <authorList>
            <consortium name="Ensembl"/>
        </authorList>
    </citation>
    <scope>IDENTIFICATION</scope>
</reference>
<dbReference type="InterPro" id="IPR011009">
    <property type="entry name" value="Kinase-like_dom_sf"/>
</dbReference>
<evidence type="ECO:0000256" key="6">
    <source>
        <dbReference type="ARBA" id="ARBA00022840"/>
    </source>
</evidence>
<accession>A0A8D2DPF8</accession>
<evidence type="ECO:0000256" key="4">
    <source>
        <dbReference type="ARBA" id="ARBA00022741"/>
    </source>
</evidence>
<dbReference type="GO" id="GO:0035556">
    <property type="term" value="P:intracellular signal transduction"/>
    <property type="evidence" value="ECO:0007669"/>
    <property type="project" value="TreeGrafter"/>
</dbReference>
<dbReference type="GO" id="GO:0004674">
    <property type="term" value="F:protein serine/threonine kinase activity"/>
    <property type="evidence" value="ECO:0007669"/>
    <property type="project" value="UniProtKB-KW"/>
</dbReference>
<name>A0A8D2DPF8_SCIVU</name>
<dbReference type="FunFam" id="3.30.200.20:FF:000003">
    <property type="entry name" value="Non-specific serine/threonine protein kinase"/>
    <property type="match status" value="1"/>
</dbReference>
<evidence type="ECO:0000256" key="9">
    <source>
        <dbReference type="PROSITE-ProRule" id="PRU10141"/>
    </source>
</evidence>
<dbReference type="Proteomes" id="UP000694564">
    <property type="component" value="Chromosome 16"/>
</dbReference>
<feature type="domain" description="Protein kinase" evidence="10">
    <location>
        <begin position="19"/>
        <end position="175"/>
    </location>
</feature>